<dbReference type="EMBL" id="CP003495">
    <property type="protein sequence ID" value="AFY29725.1"/>
    <property type="molecule type" value="Genomic_DNA"/>
</dbReference>
<name>K9P9C4_CYAGP</name>
<dbReference type="GO" id="GO:0004222">
    <property type="term" value="F:metalloendopeptidase activity"/>
    <property type="evidence" value="ECO:0007669"/>
    <property type="project" value="InterPro"/>
</dbReference>
<dbReference type="Gene3D" id="3.40.390.10">
    <property type="entry name" value="Collagenase (Catalytic Domain)"/>
    <property type="match status" value="1"/>
</dbReference>
<sequence length="334" mass="36221">MSAALSEAQGLVRAAIRDLSQAVGRGRDIKDLPPKTIEALQWHFKTTAREHVRNIHDLFTHIQDRLSQGLRIFSCLDTEGACTALNRAIPIVGVIPAAVAYTRPGDHPIVLCPAFFLESLLGLGSTLEQAVTMIHEAGHNAGLALLQPLPQLPREVYIEEQVYRALDAQQAMQTTDVFANFARDNVHGIPGRFAMNVPGELRAGVAISDDRPPQFVLSYGVTAEFQHPVLRILIPTASVELIYMPFSSQAEQRAMLAGTVGARLAARGEKIFLDLRAGVVVEPGRLSAGLTAALVEASTHFQPGSFDISAFFQAHRSLIEAEQNKIILGIGVDL</sequence>
<dbReference type="InterPro" id="IPR029463">
    <property type="entry name" value="Lys_MEP"/>
</dbReference>
<accession>K9P9C4</accession>
<dbReference type="HOGENOM" id="CLU_830849_0_0_3"/>
<dbReference type="Proteomes" id="UP000010388">
    <property type="component" value="Chromosome"/>
</dbReference>
<dbReference type="AlphaFoldDB" id="K9P9C4"/>
<gene>
    <name evidence="2" type="ordered locus">Cyagr_2625</name>
</gene>
<evidence type="ECO:0000313" key="3">
    <source>
        <dbReference type="Proteomes" id="UP000010388"/>
    </source>
</evidence>
<dbReference type="RefSeq" id="WP_015110163.1">
    <property type="nucleotide sequence ID" value="NC_019675.1"/>
</dbReference>
<dbReference type="Pfam" id="PF14521">
    <property type="entry name" value="Aspzincin_M35"/>
    <property type="match status" value="1"/>
</dbReference>
<feature type="domain" description="Lysine-specific metallo-endopeptidase" evidence="1">
    <location>
        <begin position="40"/>
        <end position="182"/>
    </location>
</feature>
<dbReference type="InterPro" id="IPR024079">
    <property type="entry name" value="MetalloPept_cat_dom_sf"/>
</dbReference>
<evidence type="ECO:0000313" key="2">
    <source>
        <dbReference type="EMBL" id="AFY29725.1"/>
    </source>
</evidence>
<protein>
    <recommendedName>
        <fullName evidence="1">Lysine-specific metallo-endopeptidase domain-containing protein</fullName>
    </recommendedName>
</protein>
<reference evidence="3" key="1">
    <citation type="journal article" date="2013" name="Proc. Natl. Acad. Sci. U.S.A.">
        <title>Improving the coverage of the cyanobacterial phylum using diversity-driven genome sequencing.</title>
        <authorList>
            <person name="Shih P.M."/>
            <person name="Wu D."/>
            <person name="Latifi A."/>
            <person name="Axen S.D."/>
            <person name="Fewer D.P."/>
            <person name="Talla E."/>
            <person name="Calteau A."/>
            <person name="Cai F."/>
            <person name="Tandeau de Marsac N."/>
            <person name="Rippka R."/>
            <person name="Herdman M."/>
            <person name="Sivonen K."/>
            <person name="Coursin T."/>
            <person name="Laurent T."/>
            <person name="Goodwin L."/>
            <person name="Nolan M."/>
            <person name="Davenport K.W."/>
            <person name="Han C.S."/>
            <person name="Rubin E.M."/>
            <person name="Eisen J.A."/>
            <person name="Woyke T."/>
            <person name="Gugger M."/>
            <person name="Kerfeld C.A."/>
        </authorList>
    </citation>
    <scope>NUCLEOTIDE SEQUENCE [LARGE SCALE GENOMIC DNA]</scope>
    <source>
        <strain evidence="3">ATCC 27147 / PCC 6307</strain>
    </source>
</reference>
<organism evidence="2 3">
    <name type="scientific">Cyanobium gracile (strain ATCC 27147 / PCC 6307)</name>
    <dbReference type="NCBI Taxonomy" id="292564"/>
    <lineage>
        <taxon>Bacteria</taxon>
        <taxon>Bacillati</taxon>
        <taxon>Cyanobacteriota</taxon>
        <taxon>Cyanophyceae</taxon>
        <taxon>Synechococcales</taxon>
        <taxon>Prochlorococcaceae</taxon>
        <taxon>Cyanobium</taxon>
    </lineage>
</organism>
<dbReference type="STRING" id="292564.Cyagr_2625"/>
<dbReference type="KEGG" id="cgc:Cyagr_2625"/>
<dbReference type="SUPFAM" id="SSF55486">
    <property type="entry name" value="Metalloproteases ('zincins'), catalytic domain"/>
    <property type="match status" value="1"/>
</dbReference>
<proteinExistence type="predicted"/>
<evidence type="ECO:0000259" key="1">
    <source>
        <dbReference type="Pfam" id="PF14521"/>
    </source>
</evidence>